<keyword evidence="2" id="KW-0812">Transmembrane</keyword>
<protein>
    <submittedName>
        <fullName evidence="3">Uncharacterized protein</fullName>
    </submittedName>
</protein>
<dbReference type="AlphaFoldDB" id="A0A0L7LPR2"/>
<accession>A0A0L7LPR2</accession>
<keyword evidence="4" id="KW-1185">Reference proteome</keyword>
<evidence type="ECO:0000256" key="1">
    <source>
        <dbReference type="SAM" id="MobiDB-lite"/>
    </source>
</evidence>
<evidence type="ECO:0000256" key="2">
    <source>
        <dbReference type="SAM" id="Phobius"/>
    </source>
</evidence>
<proteinExistence type="predicted"/>
<reference evidence="3 4" key="1">
    <citation type="journal article" date="2015" name="Genome Biol. Evol.">
        <title>The genome of winter moth (Operophtera brumata) provides a genomic perspective on sexual dimorphism and phenology.</title>
        <authorList>
            <person name="Derks M.F."/>
            <person name="Smit S."/>
            <person name="Salis L."/>
            <person name="Schijlen E."/>
            <person name="Bossers A."/>
            <person name="Mateman C."/>
            <person name="Pijl A.S."/>
            <person name="de Ridder D."/>
            <person name="Groenen M.A."/>
            <person name="Visser M.E."/>
            <person name="Megens H.J."/>
        </authorList>
    </citation>
    <scope>NUCLEOTIDE SEQUENCE [LARGE SCALE GENOMIC DNA]</scope>
    <source>
        <strain evidence="3">WM2013NL</strain>
        <tissue evidence="3">Head and thorax</tissue>
    </source>
</reference>
<keyword evidence="2" id="KW-0472">Membrane</keyword>
<name>A0A0L7LPR2_OPEBR</name>
<sequence>MDGGKSDASTSTDDVKDRPLCLFYFTHPFGVLSPEPPTITTAPPSVTRAFLNMEPISPFYWPGSTAQTTPAEESSYRSTGPSTARYDIGDTTVHHEPLSVLSVARTRHACAVELPRRDSSTMSSSLFASDVWFPPSGSSRLGYARRAPYTRILPPLQLPSPKDVTDCSSDDIWPRKCLSKFSLPPIEMPPVTVTLVRDTRRGRGEELSSVDSVSSPKMGYALDNCPTLHLCCASVPLRSGVMLVSALGLVWAGAFIFLFSGAGKHLLTDLGMPKSLSTNMRYVHGIYGVLLCAVHLLLFIAAAYENDSLCEVYIWFMVSFWVVLVVSASWVAINSVLEDKFLFAGVFLSLIFFTILANFYFTIVVANFRMTLP</sequence>
<organism evidence="3 4">
    <name type="scientific">Operophtera brumata</name>
    <name type="common">Winter moth</name>
    <name type="synonym">Phalaena brumata</name>
    <dbReference type="NCBI Taxonomy" id="104452"/>
    <lineage>
        <taxon>Eukaryota</taxon>
        <taxon>Metazoa</taxon>
        <taxon>Ecdysozoa</taxon>
        <taxon>Arthropoda</taxon>
        <taxon>Hexapoda</taxon>
        <taxon>Insecta</taxon>
        <taxon>Pterygota</taxon>
        <taxon>Neoptera</taxon>
        <taxon>Endopterygota</taxon>
        <taxon>Lepidoptera</taxon>
        <taxon>Glossata</taxon>
        <taxon>Ditrysia</taxon>
        <taxon>Geometroidea</taxon>
        <taxon>Geometridae</taxon>
        <taxon>Larentiinae</taxon>
        <taxon>Operophtera</taxon>
    </lineage>
</organism>
<comment type="caution">
    <text evidence="3">The sequence shown here is derived from an EMBL/GenBank/DDBJ whole genome shotgun (WGS) entry which is preliminary data.</text>
</comment>
<feature type="transmembrane region" description="Helical" evidence="2">
    <location>
        <begin position="341"/>
        <end position="363"/>
    </location>
</feature>
<feature type="transmembrane region" description="Helical" evidence="2">
    <location>
        <begin position="282"/>
        <end position="301"/>
    </location>
</feature>
<dbReference type="EMBL" id="JTDY01000438">
    <property type="protein sequence ID" value="KOB77166.1"/>
    <property type="molecule type" value="Genomic_DNA"/>
</dbReference>
<feature type="transmembrane region" description="Helical" evidence="2">
    <location>
        <begin position="313"/>
        <end position="334"/>
    </location>
</feature>
<feature type="transmembrane region" description="Helical" evidence="2">
    <location>
        <begin position="240"/>
        <end position="261"/>
    </location>
</feature>
<keyword evidence="2" id="KW-1133">Transmembrane helix</keyword>
<gene>
    <name evidence="3" type="ORF">OBRU01_04540</name>
</gene>
<evidence type="ECO:0000313" key="3">
    <source>
        <dbReference type="EMBL" id="KOB77166.1"/>
    </source>
</evidence>
<evidence type="ECO:0000313" key="4">
    <source>
        <dbReference type="Proteomes" id="UP000037510"/>
    </source>
</evidence>
<feature type="compositionally biased region" description="Polar residues" evidence="1">
    <location>
        <begin position="64"/>
        <end position="82"/>
    </location>
</feature>
<feature type="region of interest" description="Disordered" evidence="1">
    <location>
        <begin position="62"/>
        <end position="89"/>
    </location>
</feature>
<dbReference type="Proteomes" id="UP000037510">
    <property type="component" value="Unassembled WGS sequence"/>
</dbReference>